<dbReference type="Pfam" id="PF05157">
    <property type="entry name" value="MshEN"/>
    <property type="match status" value="1"/>
</dbReference>
<accession>A0A2S5TK71</accession>
<dbReference type="GO" id="GO:0016887">
    <property type="term" value="F:ATP hydrolysis activity"/>
    <property type="evidence" value="ECO:0007669"/>
    <property type="project" value="TreeGrafter"/>
</dbReference>
<dbReference type="InterPro" id="IPR027417">
    <property type="entry name" value="P-loop_NTPase"/>
</dbReference>
<dbReference type="SUPFAM" id="SSF160246">
    <property type="entry name" value="EspE N-terminal domain-like"/>
    <property type="match status" value="1"/>
</dbReference>
<dbReference type="InterPro" id="IPR003593">
    <property type="entry name" value="AAA+_ATPase"/>
</dbReference>
<keyword evidence="3" id="KW-0067">ATP-binding</keyword>
<dbReference type="PROSITE" id="PS00662">
    <property type="entry name" value="T2SP_E"/>
    <property type="match status" value="1"/>
</dbReference>
<evidence type="ECO:0000256" key="3">
    <source>
        <dbReference type="ARBA" id="ARBA00022840"/>
    </source>
</evidence>
<dbReference type="GO" id="GO:0005524">
    <property type="term" value="F:ATP binding"/>
    <property type="evidence" value="ECO:0007669"/>
    <property type="project" value="UniProtKB-KW"/>
</dbReference>
<dbReference type="Pfam" id="PF00437">
    <property type="entry name" value="T2SSE"/>
    <property type="match status" value="1"/>
</dbReference>
<dbReference type="CDD" id="cd01129">
    <property type="entry name" value="PulE-GspE-like"/>
    <property type="match status" value="1"/>
</dbReference>
<dbReference type="Gene3D" id="3.30.300.160">
    <property type="entry name" value="Type II secretion system, protein E, N-terminal domain"/>
    <property type="match status" value="1"/>
</dbReference>
<feature type="domain" description="Bacterial type II secretion system protein E" evidence="5">
    <location>
        <begin position="406"/>
        <end position="420"/>
    </location>
</feature>
<keyword evidence="2" id="KW-0547">Nucleotide-binding</keyword>
<dbReference type="EMBL" id="PSNW01000001">
    <property type="protein sequence ID" value="PPE75389.1"/>
    <property type="molecule type" value="Genomic_DNA"/>
</dbReference>
<evidence type="ECO:0000256" key="2">
    <source>
        <dbReference type="ARBA" id="ARBA00022741"/>
    </source>
</evidence>
<dbReference type="PANTHER" id="PTHR30258">
    <property type="entry name" value="TYPE II SECRETION SYSTEM PROTEIN GSPE-RELATED"/>
    <property type="match status" value="1"/>
</dbReference>
<dbReference type="SUPFAM" id="SSF52540">
    <property type="entry name" value="P-loop containing nucleoside triphosphate hydrolases"/>
    <property type="match status" value="1"/>
</dbReference>
<comment type="caution">
    <text evidence="6">The sequence shown here is derived from an EMBL/GenBank/DDBJ whole genome shotgun (WGS) entry which is preliminary data.</text>
</comment>
<sequence>MNKPIPEHRLELPELLEALVADGLVKREATRELNIRLANNPDPRHPLAAIASAEWDNPQAPGRKLTLEVLTQWLAKRSGLPYLRIDPLSIDVGKVTSVVSYAFATRARILPVKVTADEVVLATCEPYLREWERDLQPHLKQQIRRVLANPLDVERYLVEFYALARSVKASQKEKASGPALGSVQNLEQLTQLGRSGKLTADDHHVVAIVDWLLQYAFEQRASDIHIEPRRDATNVRFRIDGVLHDVYQVPAAVGTAVTSRLKILARMDVAEKRKPQDGRIKTRSPDGKEIELRVSSLPTAFGEKLVLRIFDPEVLVKDFAELGFSGNDGARWQEMIDQPHGIILVTGPTGSGKTTTLYSTLRHLATPEVNVCTIEDPIELVEPRFNQMQVQPGIDLTFASGVRALMRQDPDIIMVGEIRDLETAEVAIQAALTGHLVLSTLHTNDAPSAVTRLLDLGVPAYLIRSTLLGVVAQRLLRKLCKHCKKPVEPDPGAWQELVGGTHIEPPKHVHHAVGCLECRETGYLGRTGIYEMLSMTPALKEAIRDDADPVHLRDAALRSGMMPLRIAGSQKVWTGLTTVEEVIRTTPPAPPRHPEQAVPRGS</sequence>
<evidence type="ECO:0000313" key="7">
    <source>
        <dbReference type="Proteomes" id="UP000238220"/>
    </source>
</evidence>
<dbReference type="InterPro" id="IPR037257">
    <property type="entry name" value="T2SS_E_N_sf"/>
</dbReference>
<feature type="region of interest" description="Disordered" evidence="4">
    <location>
        <begin position="583"/>
        <end position="602"/>
    </location>
</feature>
<dbReference type="AlphaFoldDB" id="A0A2S5TK71"/>
<dbReference type="InterPro" id="IPR007831">
    <property type="entry name" value="T2SS_GspE_N"/>
</dbReference>
<dbReference type="FunFam" id="3.40.50.300:FF:000398">
    <property type="entry name" value="Type IV pilus assembly ATPase PilB"/>
    <property type="match status" value="1"/>
</dbReference>
<dbReference type="InterPro" id="IPR001482">
    <property type="entry name" value="T2SS/T4SS_dom"/>
</dbReference>
<dbReference type="SMART" id="SM00382">
    <property type="entry name" value="AAA"/>
    <property type="match status" value="1"/>
</dbReference>
<protein>
    <submittedName>
        <fullName evidence="6">Type II secretion system protein E</fullName>
    </submittedName>
</protein>
<evidence type="ECO:0000256" key="1">
    <source>
        <dbReference type="ARBA" id="ARBA00006611"/>
    </source>
</evidence>
<comment type="similarity">
    <text evidence="1">Belongs to the GSP E family.</text>
</comment>
<gene>
    <name evidence="6" type="ORF">C3942_00380</name>
</gene>
<evidence type="ECO:0000313" key="6">
    <source>
        <dbReference type="EMBL" id="PPE75389.1"/>
    </source>
</evidence>
<dbReference type="OrthoDB" id="9776961at2"/>
<dbReference type="Gene3D" id="3.40.50.300">
    <property type="entry name" value="P-loop containing nucleotide triphosphate hydrolases"/>
    <property type="match status" value="1"/>
</dbReference>
<organism evidence="6 7">
    <name type="scientific">Solimonas fluminis</name>
    <dbReference type="NCBI Taxonomy" id="2086571"/>
    <lineage>
        <taxon>Bacteria</taxon>
        <taxon>Pseudomonadati</taxon>
        <taxon>Pseudomonadota</taxon>
        <taxon>Gammaproteobacteria</taxon>
        <taxon>Nevskiales</taxon>
        <taxon>Nevskiaceae</taxon>
        <taxon>Solimonas</taxon>
    </lineage>
</organism>
<dbReference type="GO" id="GO:0005886">
    <property type="term" value="C:plasma membrane"/>
    <property type="evidence" value="ECO:0007669"/>
    <property type="project" value="TreeGrafter"/>
</dbReference>
<dbReference type="RefSeq" id="WP_104228355.1">
    <property type="nucleotide sequence ID" value="NZ_PSNW01000001.1"/>
</dbReference>
<dbReference type="PANTHER" id="PTHR30258:SF13">
    <property type="entry name" value="SECRETION PATHWAY ATPASE-RELATED"/>
    <property type="match status" value="1"/>
</dbReference>
<proteinExistence type="inferred from homology"/>
<name>A0A2S5TK71_9GAMM</name>
<dbReference type="Gene3D" id="3.30.450.90">
    <property type="match status" value="1"/>
</dbReference>
<evidence type="ECO:0000256" key="4">
    <source>
        <dbReference type="SAM" id="MobiDB-lite"/>
    </source>
</evidence>
<reference evidence="6 7" key="1">
    <citation type="submission" date="2018-02" db="EMBL/GenBank/DDBJ databases">
        <title>Genome sequencing of Solimonas sp. HR-BB.</title>
        <authorList>
            <person name="Lee Y."/>
            <person name="Jeon C.O."/>
        </authorList>
    </citation>
    <scope>NUCLEOTIDE SEQUENCE [LARGE SCALE GENOMIC DNA]</scope>
    <source>
        <strain evidence="6 7">HR-BB</strain>
    </source>
</reference>
<keyword evidence="7" id="KW-1185">Reference proteome</keyword>
<evidence type="ECO:0000259" key="5">
    <source>
        <dbReference type="PROSITE" id="PS00662"/>
    </source>
</evidence>
<dbReference type="Proteomes" id="UP000238220">
    <property type="component" value="Unassembled WGS sequence"/>
</dbReference>